<gene>
    <name evidence="6" type="ORF">MNBD_BACTEROID05-405</name>
</gene>
<protein>
    <submittedName>
        <fullName evidence="6">LSU ribosomal protein L22p (L17e)</fullName>
    </submittedName>
</protein>
<dbReference type="Pfam" id="PF00237">
    <property type="entry name" value="Ribosomal_L22"/>
    <property type="match status" value="1"/>
</dbReference>
<keyword evidence="2" id="KW-0699">rRNA-binding</keyword>
<reference evidence="6" key="1">
    <citation type="submission" date="2018-06" db="EMBL/GenBank/DDBJ databases">
        <authorList>
            <person name="Zhirakovskaya E."/>
        </authorList>
    </citation>
    <scope>NUCLEOTIDE SEQUENCE</scope>
</reference>
<comment type="similarity">
    <text evidence="1">Belongs to the universal ribosomal protein uL22 family.</text>
</comment>
<evidence type="ECO:0000256" key="2">
    <source>
        <dbReference type="ARBA" id="ARBA00022730"/>
    </source>
</evidence>
<evidence type="ECO:0000256" key="1">
    <source>
        <dbReference type="ARBA" id="ARBA00009451"/>
    </source>
</evidence>
<keyword evidence="3" id="KW-0694">RNA-binding</keyword>
<name>A0A3B0T7P4_9ZZZZ</name>
<dbReference type="NCBIfam" id="TIGR01044">
    <property type="entry name" value="rplV_bact"/>
    <property type="match status" value="1"/>
</dbReference>
<dbReference type="SUPFAM" id="SSF54843">
    <property type="entry name" value="Ribosomal protein L22"/>
    <property type="match status" value="1"/>
</dbReference>
<evidence type="ECO:0000256" key="3">
    <source>
        <dbReference type="ARBA" id="ARBA00022884"/>
    </source>
</evidence>
<dbReference type="GO" id="GO:0003735">
    <property type="term" value="F:structural constituent of ribosome"/>
    <property type="evidence" value="ECO:0007669"/>
    <property type="project" value="InterPro"/>
</dbReference>
<proteinExistence type="inferred from homology"/>
<dbReference type="AlphaFoldDB" id="A0A3B0T7P4"/>
<evidence type="ECO:0000256" key="4">
    <source>
        <dbReference type="ARBA" id="ARBA00022980"/>
    </source>
</evidence>
<keyword evidence="5" id="KW-0687">Ribonucleoprotein</keyword>
<dbReference type="InterPro" id="IPR047867">
    <property type="entry name" value="Ribosomal_uL22_bac/org-type"/>
</dbReference>
<dbReference type="CDD" id="cd00336">
    <property type="entry name" value="Ribosomal_L22"/>
    <property type="match status" value="1"/>
</dbReference>
<dbReference type="PANTHER" id="PTHR13501:SF8">
    <property type="entry name" value="LARGE RIBOSOMAL SUBUNIT PROTEIN UL22M"/>
    <property type="match status" value="1"/>
</dbReference>
<dbReference type="GO" id="GO:0022625">
    <property type="term" value="C:cytosolic large ribosomal subunit"/>
    <property type="evidence" value="ECO:0007669"/>
    <property type="project" value="TreeGrafter"/>
</dbReference>
<evidence type="ECO:0000256" key="5">
    <source>
        <dbReference type="ARBA" id="ARBA00023274"/>
    </source>
</evidence>
<dbReference type="PANTHER" id="PTHR13501">
    <property type="entry name" value="CHLOROPLAST 50S RIBOSOMAL PROTEIN L22-RELATED"/>
    <property type="match status" value="1"/>
</dbReference>
<dbReference type="InterPro" id="IPR036394">
    <property type="entry name" value="Ribosomal_uL22_sf"/>
</dbReference>
<keyword evidence="4 6" id="KW-0689">Ribosomal protein</keyword>
<sequence>MIAQSKGRYIRVSPTKIRLVIDLIRGKDVASSLAVLTHVNKGSKLIVRKILESAVSNAKQKGLDETQLYISKITADQGPSWKRWRSAAFGRAAGILKKTTHLTIELDLITK</sequence>
<dbReference type="Gene3D" id="3.90.470.10">
    <property type="entry name" value="Ribosomal protein L22/L17"/>
    <property type="match status" value="1"/>
</dbReference>
<dbReference type="GO" id="GO:0019843">
    <property type="term" value="F:rRNA binding"/>
    <property type="evidence" value="ECO:0007669"/>
    <property type="project" value="UniProtKB-KW"/>
</dbReference>
<dbReference type="InterPro" id="IPR005727">
    <property type="entry name" value="Ribosomal_uL22_bac/chlpt-type"/>
</dbReference>
<organism evidence="6">
    <name type="scientific">hydrothermal vent metagenome</name>
    <dbReference type="NCBI Taxonomy" id="652676"/>
    <lineage>
        <taxon>unclassified sequences</taxon>
        <taxon>metagenomes</taxon>
        <taxon>ecological metagenomes</taxon>
    </lineage>
</organism>
<dbReference type="HAMAP" id="MF_01331_B">
    <property type="entry name" value="Ribosomal_uL22_B"/>
    <property type="match status" value="1"/>
</dbReference>
<dbReference type="InterPro" id="IPR001063">
    <property type="entry name" value="Ribosomal_uL22"/>
</dbReference>
<dbReference type="EMBL" id="UOEN01000074">
    <property type="protein sequence ID" value="VAW12093.1"/>
    <property type="molecule type" value="Genomic_DNA"/>
</dbReference>
<accession>A0A3B0T7P4</accession>
<dbReference type="GO" id="GO:0006412">
    <property type="term" value="P:translation"/>
    <property type="evidence" value="ECO:0007669"/>
    <property type="project" value="InterPro"/>
</dbReference>
<evidence type="ECO:0000313" key="6">
    <source>
        <dbReference type="EMBL" id="VAW12093.1"/>
    </source>
</evidence>